<dbReference type="Pfam" id="PF01850">
    <property type="entry name" value="PIN"/>
    <property type="match status" value="1"/>
</dbReference>
<keyword evidence="4 8" id="KW-0479">Metal-binding</keyword>
<evidence type="ECO:0000256" key="1">
    <source>
        <dbReference type="ARBA" id="ARBA00001946"/>
    </source>
</evidence>
<dbReference type="OrthoDB" id="32625at2"/>
<dbReference type="GO" id="GO:0090729">
    <property type="term" value="F:toxin activity"/>
    <property type="evidence" value="ECO:0007669"/>
    <property type="project" value="UniProtKB-KW"/>
</dbReference>
<comment type="function">
    <text evidence="8">Toxic component of a toxin-antitoxin (TA) system. An RNase.</text>
</comment>
<dbReference type="GO" id="GO:0004540">
    <property type="term" value="F:RNA nuclease activity"/>
    <property type="evidence" value="ECO:0007669"/>
    <property type="project" value="InterPro"/>
</dbReference>
<feature type="binding site" evidence="8">
    <location>
        <position position="103"/>
    </location>
    <ligand>
        <name>Mg(2+)</name>
        <dbReference type="ChEBI" id="CHEBI:18420"/>
    </ligand>
</feature>
<reference evidence="10 11" key="1">
    <citation type="submission" date="2016-10" db="EMBL/GenBank/DDBJ databases">
        <authorList>
            <person name="Varghese N."/>
            <person name="Submissions S."/>
        </authorList>
    </citation>
    <scope>NUCLEOTIDE SEQUENCE [LARGE SCALE GENOMIC DNA]</scope>
    <source>
        <strain evidence="10 11">DSM 21822</strain>
    </source>
</reference>
<keyword evidence="6 8" id="KW-0460">Magnesium</keyword>
<dbReference type="PANTHER" id="PTHR33653:SF1">
    <property type="entry name" value="RIBONUCLEASE VAPC2"/>
    <property type="match status" value="1"/>
</dbReference>
<evidence type="ECO:0000256" key="7">
    <source>
        <dbReference type="ARBA" id="ARBA00038093"/>
    </source>
</evidence>
<keyword evidence="5 8" id="KW-0378">Hydrolase</keyword>
<protein>
    <recommendedName>
        <fullName evidence="8">Ribonuclease VapC</fullName>
        <shortName evidence="8">RNase VapC</shortName>
        <ecNumber evidence="8">3.1.-.-</ecNumber>
    </recommendedName>
    <alternativeName>
        <fullName evidence="8">Toxin VapC</fullName>
    </alternativeName>
</protein>
<evidence type="ECO:0000256" key="6">
    <source>
        <dbReference type="ARBA" id="ARBA00022842"/>
    </source>
</evidence>
<evidence type="ECO:0000256" key="4">
    <source>
        <dbReference type="ARBA" id="ARBA00022723"/>
    </source>
</evidence>
<dbReference type="InterPro" id="IPR022907">
    <property type="entry name" value="VapC_family"/>
</dbReference>
<dbReference type="PANTHER" id="PTHR33653">
    <property type="entry name" value="RIBONUCLEASE VAPC2"/>
    <property type="match status" value="1"/>
</dbReference>
<keyword evidence="8" id="KW-0800">Toxin</keyword>
<dbReference type="HAMAP" id="MF_00265">
    <property type="entry name" value="VapC_Nob1"/>
    <property type="match status" value="1"/>
</dbReference>
<keyword evidence="3 8" id="KW-0540">Nuclease</keyword>
<feature type="domain" description="PIN" evidence="9">
    <location>
        <begin position="5"/>
        <end position="128"/>
    </location>
</feature>
<dbReference type="GO" id="GO:0000287">
    <property type="term" value="F:magnesium ion binding"/>
    <property type="evidence" value="ECO:0007669"/>
    <property type="project" value="UniProtKB-UniRule"/>
</dbReference>
<dbReference type="EC" id="3.1.-.-" evidence="8"/>
<dbReference type="RefSeq" id="WP_149759103.1">
    <property type="nucleotide sequence ID" value="NZ_BSPE01000028.1"/>
</dbReference>
<sequence length="136" mass="14815">MSGLVVDTSVLIAILALEPEARSFARSIAEADFALVSTATLHETYCVGASERFVDGVNRLEKMVLELQLDKIAFDTAQLETSTAAYMRYGRGSGHAARLNFGDCFAYALAKTRNLPLLFKGDDFIHTDIEPALKPA</sequence>
<accession>A0A1I3WQB5</accession>
<evidence type="ECO:0000313" key="10">
    <source>
        <dbReference type="EMBL" id="SFK09373.1"/>
    </source>
</evidence>
<evidence type="ECO:0000259" key="9">
    <source>
        <dbReference type="Pfam" id="PF01850"/>
    </source>
</evidence>
<comment type="cofactor">
    <cofactor evidence="1 8">
        <name>Mg(2+)</name>
        <dbReference type="ChEBI" id="CHEBI:18420"/>
    </cofactor>
</comment>
<comment type="similarity">
    <text evidence="7 8">Belongs to the PINc/VapC protein family.</text>
</comment>
<evidence type="ECO:0000256" key="8">
    <source>
        <dbReference type="HAMAP-Rule" id="MF_00265"/>
    </source>
</evidence>
<dbReference type="SUPFAM" id="SSF88723">
    <property type="entry name" value="PIN domain-like"/>
    <property type="match status" value="1"/>
</dbReference>
<evidence type="ECO:0000256" key="3">
    <source>
        <dbReference type="ARBA" id="ARBA00022722"/>
    </source>
</evidence>
<evidence type="ECO:0000256" key="5">
    <source>
        <dbReference type="ARBA" id="ARBA00022801"/>
    </source>
</evidence>
<evidence type="ECO:0000313" key="11">
    <source>
        <dbReference type="Proteomes" id="UP000323300"/>
    </source>
</evidence>
<name>A0A1I3WQB5_9HYPH</name>
<keyword evidence="11" id="KW-1185">Reference proteome</keyword>
<dbReference type="EMBL" id="FOSL01000002">
    <property type="protein sequence ID" value="SFK09373.1"/>
    <property type="molecule type" value="Genomic_DNA"/>
</dbReference>
<dbReference type="InterPro" id="IPR029060">
    <property type="entry name" value="PIN-like_dom_sf"/>
</dbReference>
<organism evidence="10 11">
    <name type="scientific">Neomesorhizobium albiziae</name>
    <dbReference type="NCBI Taxonomy" id="335020"/>
    <lineage>
        <taxon>Bacteria</taxon>
        <taxon>Pseudomonadati</taxon>
        <taxon>Pseudomonadota</taxon>
        <taxon>Alphaproteobacteria</taxon>
        <taxon>Hyphomicrobiales</taxon>
        <taxon>Phyllobacteriaceae</taxon>
        <taxon>Neomesorhizobium</taxon>
    </lineage>
</organism>
<dbReference type="AlphaFoldDB" id="A0A1I3WQB5"/>
<dbReference type="GO" id="GO:0016787">
    <property type="term" value="F:hydrolase activity"/>
    <property type="evidence" value="ECO:0007669"/>
    <property type="project" value="UniProtKB-KW"/>
</dbReference>
<keyword evidence="2 8" id="KW-1277">Toxin-antitoxin system</keyword>
<proteinExistence type="inferred from homology"/>
<evidence type="ECO:0000256" key="2">
    <source>
        <dbReference type="ARBA" id="ARBA00022649"/>
    </source>
</evidence>
<dbReference type="InterPro" id="IPR050556">
    <property type="entry name" value="Type_II_TA_system_RNase"/>
</dbReference>
<dbReference type="Proteomes" id="UP000323300">
    <property type="component" value="Unassembled WGS sequence"/>
</dbReference>
<dbReference type="Gene3D" id="3.40.50.1010">
    <property type="entry name" value="5'-nuclease"/>
    <property type="match status" value="1"/>
</dbReference>
<dbReference type="InterPro" id="IPR002716">
    <property type="entry name" value="PIN_dom"/>
</dbReference>
<dbReference type="CDD" id="cd09871">
    <property type="entry name" value="PIN_MtVapC28-VapC30-like"/>
    <property type="match status" value="1"/>
</dbReference>
<gene>
    <name evidence="8" type="primary">vapC</name>
    <name evidence="10" type="ORF">SAMN04488498_102392</name>
</gene>
<feature type="binding site" evidence="8">
    <location>
        <position position="7"/>
    </location>
    <ligand>
        <name>Mg(2+)</name>
        <dbReference type="ChEBI" id="CHEBI:18420"/>
    </ligand>
</feature>